<evidence type="ECO:0000313" key="11">
    <source>
        <dbReference type="Proteomes" id="UP000782880"/>
    </source>
</evidence>
<evidence type="ECO:0000256" key="8">
    <source>
        <dbReference type="NCBIfam" id="TIGR00669"/>
    </source>
</evidence>
<protein>
    <recommendedName>
        <fullName evidence="7 8">Aspartate--ammonia ligase</fullName>
        <ecNumber evidence="7 8">6.3.1.1</ecNumber>
    </recommendedName>
    <alternativeName>
        <fullName evidence="7">Asparagine synthetase A</fullName>
    </alternativeName>
</protein>
<keyword evidence="5 7" id="KW-0067">ATP-binding</keyword>
<keyword evidence="4 7" id="KW-0547">Nucleotide-binding</keyword>
<comment type="catalytic activity">
    <reaction evidence="7">
        <text>L-aspartate + NH4(+) + ATP = L-asparagine + AMP + diphosphate + H(+)</text>
        <dbReference type="Rhea" id="RHEA:11372"/>
        <dbReference type="ChEBI" id="CHEBI:15378"/>
        <dbReference type="ChEBI" id="CHEBI:28938"/>
        <dbReference type="ChEBI" id="CHEBI:29991"/>
        <dbReference type="ChEBI" id="CHEBI:30616"/>
        <dbReference type="ChEBI" id="CHEBI:33019"/>
        <dbReference type="ChEBI" id="CHEBI:58048"/>
        <dbReference type="ChEBI" id="CHEBI:456215"/>
        <dbReference type="EC" id="6.3.1.1"/>
    </reaction>
</comment>
<reference evidence="10" key="2">
    <citation type="submission" date="2021-09" db="EMBL/GenBank/DDBJ databases">
        <authorList>
            <person name="Gilroy R."/>
        </authorList>
    </citation>
    <scope>NUCLEOTIDE SEQUENCE</scope>
    <source>
        <strain evidence="10">ChiBcec21-2208</strain>
    </source>
</reference>
<dbReference type="Proteomes" id="UP000782880">
    <property type="component" value="Unassembled WGS sequence"/>
</dbReference>
<evidence type="ECO:0000256" key="3">
    <source>
        <dbReference type="ARBA" id="ARBA00022605"/>
    </source>
</evidence>
<dbReference type="GO" id="GO:0005829">
    <property type="term" value="C:cytosol"/>
    <property type="evidence" value="ECO:0007669"/>
    <property type="project" value="TreeGrafter"/>
</dbReference>
<evidence type="ECO:0000256" key="6">
    <source>
        <dbReference type="ARBA" id="ARBA00022888"/>
    </source>
</evidence>
<evidence type="ECO:0000256" key="7">
    <source>
        <dbReference type="HAMAP-Rule" id="MF_00555"/>
    </source>
</evidence>
<dbReference type="GO" id="GO:0140096">
    <property type="term" value="F:catalytic activity, acting on a protein"/>
    <property type="evidence" value="ECO:0007669"/>
    <property type="project" value="UniProtKB-ARBA"/>
</dbReference>
<dbReference type="PROSITE" id="PS50862">
    <property type="entry name" value="AA_TRNA_LIGASE_II"/>
    <property type="match status" value="1"/>
</dbReference>
<dbReference type="InterPro" id="IPR004618">
    <property type="entry name" value="AsnA"/>
</dbReference>
<dbReference type="GO" id="GO:0070981">
    <property type="term" value="P:L-asparagine biosynthetic process"/>
    <property type="evidence" value="ECO:0007669"/>
    <property type="project" value="UniProtKB-UniRule"/>
</dbReference>
<keyword evidence="3 7" id="KW-0028">Amino-acid biosynthesis</keyword>
<evidence type="ECO:0000256" key="1">
    <source>
        <dbReference type="ARBA" id="ARBA00022490"/>
    </source>
</evidence>
<dbReference type="SUPFAM" id="SSF55681">
    <property type="entry name" value="Class II aaRS and biotin synthetases"/>
    <property type="match status" value="1"/>
</dbReference>
<evidence type="ECO:0000313" key="10">
    <source>
        <dbReference type="EMBL" id="HJG28130.1"/>
    </source>
</evidence>
<reference evidence="10" key="1">
    <citation type="journal article" date="2021" name="PeerJ">
        <title>Extensive microbial diversity within the chicken gut microbiome revealed by metagenomics and culture.</title>
        <authorList>
            <person name="Gilroy R."/>
            <person name="Ravi A."/>
            <person name="Getino M."/>
            <person name="Pursley I."/>
            <person name="Horton D.L."/>
            <person name="Alikhan N.F."/>
            <person name="Baker D."/>
            <person name="Gharbi K."/>
            <person name="Hall N."/>
            <person name="Watson M."/>
            <person name="Adriaenssens E.M."/>
            <person name="Foster-Nyarko E."/>
            <person name="Jarju S."/>
            <person name="Secka A."/>
            <person name="Antonio M."/>
            <person name="Oren A."/>
            <person name="Chaudhuri R.R."/>
            <person name="La Ragione R."/>
            <person name="Hildebrand F."/>
            <person name="Pallen M.J."/>
        </authorList>
    </citation>
    <scope>NUCLEOTIDE SEQUENCE</scope>
    <source>
        <strain evidence="10">ChiBcec21-2208</strain>
    </source>
</reference>
<dbReference type="InterPro" id="IPR045864">
    <property type="entry name" value="aa-tRNA-synth_II/BPL/LPL"/>
</dbReference>
<dbReference type="GO" id="GO:0016740">
    <property type="term" value="F:transferase activity"/>
    <property type="evidence" value="ECO:0007669"/>
    <property type="project" value="UniProtKB-ARBA"/>
</dbReference>
<evidence type="ECO:0000256" key="5">
    <source>
        <dbReference type="ARBA" id="ARBA00022840"/>
    </source>
</evidence>
<dbReference type="PANTHER" id="PTHR30073:SF5">
    <property type="entry name" value="ASPARTATE--AMMONIA LIGASE"/>
    <property type="match status" value="1"/>
</dbReference>
<comment type="pathway">
    <text evidence="7">Amino-acid biosynthesis; L-asparagine biosynthesis; L-asparagine from L-aspartate (ammonia route): step 1/1.</text>
</comment>
<dbReference type="AlphaFoldDB" id="A0A921IIS2"/>
<dbReference type="InterPro" id="IPR006195">
    <property type="entry name" value="aa-tRNA-synth_II"/>
</dbReference>
<keyword evidence="6 7" id="KW-0061">Asparagine biosynthesis</keyword>
<sequence>MSNVTIPNNYKSLLGLYDTQKAIGLIKTIFQEKLCLALHLKRVTAPLFVLHGSGLNDDLNGVERPVAFDVPCLDEKAEIVHSLAKWKRYALYKYGFRPGQGLVTDMNAVRRDEELDNLHSIYVDQWDWERVITARQRTTAFLQDTVRDIVDAVCATSDELRWKFPALKKIHLTREVTFITTQELEDMYPGLTPKERENAFAKEHGTVCIMQIGGKLKSGTPHDGRAPDYDDWTLNCDILFWHKPLGCALELSSMGIRVDADAMRRQLAEAGCPERAELPFHKMLLDGTLPLTMGGGIGQSRLCMLLLGKVHVGEVQVSLWDEETVNSCRSAGVELL</sequence>
<dbReference type="HAMAP" id="MF_00555">
    <property type="entry name" value="AsnA"/>
    <property type="match status" value="1"/>
</dbReference>
<evidence type="ECO:0000256" key="4">
    <source>
        <dbReference type="ARBA" id="ARBA00022741"/>
    </source>
</evidence>
<comment type="caution">
    <text evidence="10">The sequence shown here is derived from an EMBL/GenBank/DDBJ whole genome shotgun (WGS) entry which is preliminary data.</text>
</comment>
<dbReference type="GO" id="GO:0004071">
    <property type="term" value="F:aspartate-ammonia ligase activity"/>
    <property type="evidence" value="ECO:0007669"/>
    <property type="project" value="UniProtKB-UniRule"/>
</dbReference>
<keyword evidence="1 7" id="KW-0963">Cytoplasm</keyword>
<dbReference type="NCBIfam" id="TIGR00669">
    <property type="entry name" value="asnA"/>
    <property type="match status" value="1"/>
</dbReference>
<dbReference type="Pfam" id="PF03590">
    <property type="entry name" value="AsnA"/>
    <property type="match status" value="1"/>
</dbReference>
<evidence type="ECO:0000256" key="2">
    <source>
        <dbReference type="ARBA" id="ARBA00022598"/>
    </source>
</evidence>
<name>A0A921IIS2_9FIRM</name>
<dbReference type="EC" id="6.3.1.1" evidence="7 8"/>
<dbReference type="PANTHER" id="PTHR30073">
    <property type="entry name" value="ASPARTATE--AMMONIA LIGASE"/>
    <property type="match status" value="1"/>
</dbReference>
<keyword evidence="2 7" id="KW-0436">Ligase</keyword>
<proteinExistence type="inferred from homology"/>
<organism evidence="10 11">
    <name type="scientific">Subdoligranulum variabile</name>
    <dbReference type="NCBI Taxonomy" id="214851"/>
    <lineage>
        <taxon>Bacteria</taxon>
        <taxon>Bacillati</taxon>
        <taxon>Bacillota</taxon>
        <taxon>Clostridia</taxon>
        <taxon>Eubacteriales</taxon>
        <taxon>Oscillospiraceae</taxon>
        <taxon>Subdoligranulum</taxon>
    </lineage>
</organism>
<comment type="similarity">
    <text evidence="7">Belongs to the class-II aminoacyl-tRNA synthetase family. AsnA subfamily.</text>
</comment>
<feature type="domain" description="Aminoacyl-transfer RNA synthetases class-II family profile" evidence="9">
    <location>
        <begin position="111"/>
        <end position="307"/>
    </location>
</feature>
<evidence type="ECO:0000259" key="9">
    <source>
        <dbReference type="PROSITE" id="PS50862"/>
    </source>
</evidence>
<dbReference type="GO" id="GO:0005524">
    <property type="term" value="F:ATP binding"/>
    <property type="evidence" value="ECO:0007669"/>
    <property type="project" value="UniProtKB-UniRule"/>
</dbReference>
<dbReference type="EMBL" id="DYVE01000151">
    <property type="protein sequence ID" value="HJG28130.1"/>
    <property type="molecule type" value="Genomic_DNA"/>
</dbReference>
<accession>A0A921IIS2</accession>
<dbReference type="PIRSF" id="PIRSF001555">
    <property type="entry name" value="Asp_ammon_ligase"/>
    <property type="match status" value="1"/>
</dbReference>
<dbReference type="Gene3D" id="3.30.930.10">
    <property type="entry name" value="Bira Bifunctional Protein, Domain 2"/>
    <property type="match status" value="1"/>
</dbReference>
<gene>
    <name evidence="7 10" type="primary">asnA</name>
    <name evidence="10" type="ORF">K8V20_05740</name>
</gene>
<comment type="subcellular location">
    <subcellularLocation>
        <location evidence="7">Cytoplasm</location>
    </subcellularLocation>
</comment>